<keyword evidence="4 6" id="KW-0472">Membrane</keyword>
<evidence type="ECO:0000256" key="3">
    <source>
        <dbReference type="ARBA" id="ARBA00022989"/>
    </source>
</evidence>
<comment type="similarity">
    <text evidence="5">Belongs to the SAT4 family.</text>
</comment>
<evidence type="ECO:0000256" key="2">
    <source>
        <dbReference type="ARBA" id="ARBA00022692"/>
    </source>
</evidence>
<keyword evidence="3 6" id="KW-1133">Transmembrane helix</keyword>
<evidence type="ECO:0000313" key="9">
    <source>
        <dbReference type="Proteomes" id="UP000030686"/>
    </source>
</evidence>
<keyword evidence="2 6" id="KW-0812">Transmembrane</keyword>
<accession>W6QZ72</accession>
<reference evidence="8" key="1">
    <citation type="journal article" date="2014" name="Nat. Commun.">
        <title>Multiple recent horizontal transfers of a large genomic region in cheese making fungi.</title>
        <authorList>
            <person name="Cheeseman K."/>
            <person name="Ropars J."/>
            <person name="Renault P."/>
            <person name="Dupont J."/>
            <person name="Gouzy J."/>
            <person name="Branca A."/>
            <person name="Abraham A.L."/>
            <person name="Ceppi M."/>
            <person name="Conseiller E."/>
            <person name="Debuchy R."/>
            <person name="Malagnac F."/>
            <person name="Goarin A."/>
            <person name="Silar P."/>
            <person name="Lacoste S."/>
            <person name="Sallet E."/>
            <person name="Bensimon A."/>
            <person name="Giraud T."/>
            <person name="Brygoo Y."/>
        </authorList>
    </citation>
    <scope>NUCLEOTIDE SEQUENCE [LARGE SCALE GENOMIC DNA]</scope>
    <source>
        <strain evidence="8">FM164</strain>
    </source>
</reference>
<protein>
    <submittedName>
        <fullName evidence="8">Genomic scaffold, ProqFM164S03</fullName>
    </submittedName>
</protein>
<keyword evidence="9" id="KW-1185">Reference proteome</keyword>
<dbReference type="AlphaFoldDB" id="W6QZ72"/>
<dbReference type="Pfam" id="PF20684">
    <property type="entry name" value="Fung_rhodopsin"/>
    <property type="match status" value="1"/>
</dbReference>
<feature type="transmembrane region" description="Helical" evidence="6">
    <location>
        <begin position="12"/>
        <end position="33"/>
    </location>
</feature>
<dbReference type="InterPro" id="IPR052337">
    <property type="entry name" value="SAT4-like"/>
</dbReference>
<feature type="transmembrane region" description="Helical" evidence="6">
    <location>
        <begin position="200"/>
        <end position="220"/>
    </location>
</feature>
<feature type="domain" description="Rhodopsin" evidence="7">
    <location>
        <begin position="29"/>
        <end position="263"/>
    </location>
</feature>
<dbReference type="STRING" id="1365484.W6QZ72"/>
<sequence>MAGANGSQGPMVVGVCVAFATLTFVVLALRLFARLYVLGQMGVDDYLIICACALSWAFIAVVIIAVKHGLGKHFADVDQTKIVDYSFAVWLSSMFYLATLGFVKTSVLWFYTRLGDRYLTRLSWVMMGVIAAQAISFVLVAAFQCRPISMAWTGTGTGKCVNINIFYLCNAALNIVTDLMTYTLPVKVIFHLQMPQKQKFVLAFILCLGLFACISSIIRITYIPAMLSSKDSTYVISGSMYWSVIETNVGIFAASIPSFKAIASHFVPRFIGEYSSGNKYNPWSSNNTSPWYASRFSKARDPNSLTMFTVDSKDDDPMGNNIGGANSSKERIIPKNRIFTHTKIETTFEINDSGRESSASLERTG</sequence>
<dbReference type="Proteomes" id="UP000030686">
    <property type="component" value="Unassembled WGS sequence"/>
</dbReference>
<evidence type="ECO:0000256" key="1">
    <source>
        <dbReference type="ARBA" id="ARBA00004141"/>
    </source>
</evidence>
<evidence type="ECO:0000313" key="8">
    <source>
        <dbReference type="EMBL" id="CDM34842.1"/>
    </source>
</evidence>
<proteinExistence type="inferred from homology"/>
<dbReference type="PANTHER" id="PTHR33048:SF114">
    <property type="entry name" value="MEMBRANE PROTEIN PTH11-LIKE, PUTATIVE (AFU_ORTHOLOGUE AFUA_7G06620)-RELATED"/>
    <property type="match status" value="1"/>
</dbReference>
<dbReference type="PANTHER" id="PTHR33048">
    <property type="entry name" value="PTH11-LIKE INTEGRAL MEMBRANE PROTEIN (AFU_ORTHOLOGUE AFUA_5G11245)"/>
    <property type="match status" value="1"/>
</dbReference>
<dbReference type="EMBL" id="HG792017">
    <property type="protein sequence ID" value="CDM34842.1"/>
    <property type="molecule type" value="Genomic_DNA"/>
</dbReference>
<feature type="transmembrane region" description="Helical" evidence="6">
    <location>
        <begin position="45"/>
        <end position="66"/>
    </location>
</feature>
<feature type="transmembrane region" description="Helical" evidence="6">
    <location>
        <begin position="240"/>
        <end position="259"/>
    </location>
</feature>
<organism evidence="8 9">
    <name type="scientific">Penicillium roqueforti (strain FM164)</name>
    <dbReference type="NCBI Taxonomy" id="1365484"/>
    <lineage>
        <taxon>Eukaryota</taxon>
        <taxon>Fungi</taxon>
        <taxon>Dikarya</taxon>
        <taxon>Ascomycota</taxon>
        <taxon>Pezizomycotina</taxon>
        <taxon>Eurotiomycetes</taxon>
        <taxon>Eurotiomycetidae</taxon>
        <taxon>Eurotiales</taxon>
        <taxon>Aspergillaceae</taxon>
        <taxon>Penicillium</taxon>
    </lineage>
</organism>
<dbReference type="GO" id="GO:0016020">
    <property type="term" value="C:membrane"/>
    <property type="evidence" value="ECO:0007669"/>
    <property type="project" value="UniProtKB-SubCell"/>
</dbReference>
<dbReference type="OMA" id="CLTSWAF"/>
<dbReference type="OrthoDB" id="444631at2759"/>
<feature type="transmembrane region" description="Helical" evidence="6">
    <location>
        <begin position="123"/>
        <end position="143"/>
    </location>
</feature>
<dbReference type="InterPro" id="IPR049326">
    <property type="entry name" value="Rhodopsin_dom_fungi"/>
</dbReference>
<gene>
    <name evidence="8" type="ORF">PROQFM164_S03g001569</name>
</gene>
<comment type="subcellular location">
    <subcellularLocation>
        <location evidence="1">Membrane</location>
        <topology evidence="1">Multi-pass membrane protein</topology>
    </subcellularLocation>
</comment>
<evidence type="ECO:0000256" key="6">
    <source>
        <dbReference type="SAM" id="Phobius"/>
    </source>
</evidence>
<evidence type="ECO:0000256" key="5">
    <source>
        <dbReference type="ARBA" id="ARBA00038359"/>
    </source>
</evidence>
<name>W6QZ72_PENRF</name>
<evidence type="ECO:0000256" key="4">
    <source>
        <dbReference type="ARBA" id="ARBA00023136"/>
    </source>
</evidence>
<feature type="transmembrane region" description="Helical" evidence="6">
    <location>
        <begin position="87"/>
        <end position="111"/>
    </location>
</feature>
<evidence type="ECO:0000259" key="7">
    <source>
        <dbReference type="Pfam" id="PF20684"/>
    </source>
</evidence>